<evidence type="ECO:0000256" key="9">
    <source>
        <dbReference type="ARBA" id="ARBA00038966"/>
    </source>
</evidence>
<dbReference type="SUPFAM" id="SSF81330">
    <property type="entry name" value="Gated mechanosensitive channel"/>
    <property type="match status" value="1"/>
</dbReference>
<name>A0A5N5QA12_9AGAM</name>
<dbReference type="GO" id="GO:0030272">
    <property type="term" value="F:5-formyltetrahydrofolate cyclo-ligase activity"/>
    <property type="evidence" value="ECO:0007669"/>
    <property type="project" value="UniProtKB-EC"/>
</dbReference>
<keyword evidence="4" id="KW-0547">Nucleotide-binding</keyword>
<feature type="compositionally biased region" description="Gly residues" evidence="10">
    <location>
        <begin position="13"/>
        <end position="27"/>
    </location>
</feature>
<feature type="region of interest" description="Disordered" evidence="10">
    <location>
        <begin position="103"/>
        <end position="326"/>
    </location>
</feature>
<feature type="region of interest" description="Disordered" evidence="10">
    <location>
        <begin position="612"/>
        <end position="636"/>
    </location>
</feature>
<dbReference type="InterPro" id="IPR013974">
    <property type="entry name" value="SAF"/>
</dbReference>
<proteinExistence type="inferred from homology"/>
<dbReference type="Gene3D" id="1.10.1200.120">
    <property type="entry name" value="Large-conductance mechanosensitive channel, MscL, domain 1"/>
    <property type="match status" value="1"/>
</dbReference>
<keyword evidence="7" id="KW-0407">Ion channel</keyword>
<evidence type="ECO:0000256" key="6">
    <source>
        <dbReference type="ARBA" id="ARBA00023065"/>
    </source>
</evidence>
<comment type="catalytic activity">
    <reaction evidence="8">
        <text>(6S)-5-formyl-5,6,7,8-tetrahydrofolate + ATP = (6R)-5,10-methenyltetrahydrofolate + ADP + phosphate</text>
        <dbReference type="Rhea" id="RHEA:10488"/>
        <dbReference type="ChEBI" id="CHEBI:30616"/>
        <dbReference type="ChEBI" id="CHEBI:43474"/>
        <dbReference type="ChEBI" id="CHEBI:57455"/>
        <dbReference type="ChEBI" id="CHEBI:57457"/>
        <dbReference type="ChEBI" id="CHEBI:456216"/>
        <dbReference type="EC" id="6.3.3.2"/>
    </reaction>
</comment>
<keyword evidence="2" id="KW-0813">Transport</keyword>
<dbReference type="InterPro" id="IPR002698">
    <property type="entry name" value="FTHF_cligase"/>
</dbReference>
<protein>
    <recommendedName>
        <fullName evidence="9">5-formyltetrahydrofolate cyclo-ligase</fullName>
        <ecNumber evidence="9">6.3.3.2</ecNumber>
    </recommendedName>
</protein>
<evidence type="ECO:0000256" key="5">
    <source>
        <dbReference type="ARBA" id="ARBA00022840"/>
    </source>
</evidence>
<gene>
    <name evidence="13" type="ORF">CTheo_8217</name>
</gene>
<feature type="compositionally biased region" description="Basic and acidic residues" evidence="10">
    <location>
        <begin position="437"/>
        <end position="448"/>
    </location>
</feature>
<evidence type="ECO:0000256" key="11">
    <source>
        <dbReference type="SAM" id="Phobius"/>
    </source>
</evidence>
<feature type="region of interest" description="Disordered" evidence="10">
    <location>
        <begin position="496"/>
        <end position="539"/>
    </location>
</feature>
<feature type="region of interest" description="Disordered" evidence="10">
    <location>
        <begin position="1035"/>
        <end position="1078"/>
    </location>
</feature>
<feature type="transmembrane region" description="Helical" evidence="11">
    <location>
        <begin position="1225"/>
        <end position="1249"/>
    </location>
</feature>
<evidence type="ECO:0000256" key="1">
    <source>
        <dbReference type="ARBA" id="ARBA00010638"/>
    </source>
</evidence>
<feature type="compositionally biased region" description="Polar residues" evidence="10">
    <location>
        <begin position="197"/>
        <end position="218"/>
    </location>
</feature>
<evidence type="ECO:0000313" key="14">
    <source>
        <dbReference type="Proteomes" id="UP000383932"/>
    </source>
</evidence>
<dbReference type="HAMAP" id="MF_00115">
    <property type="entry name" value="MscL"/>
    <property type="match status" value="1"/>
</dbReference>
<feature type="region of interest" description="Disordered" evidence="10">
    <location>
        <begin position="859"/>
        <end position="888"/>
    </location>
</feature>
<dbReference type="Gene3D" id="3.40.50.10420">
    <property type="entry name" value="NagB/RpiA/CoA transferase-like"/>
    <property type="match status" value="1"/>
</dbReference>
<comment type="similarity">
    <text evidence="1">Belongs to the 5-formyltetrahydrofolate cyclo-ligase family.</text>
</comment>
<dbReference type="GO" id="GO:0016020">
    <property type="term" value="C:membrane"/>
    <property type="evidence" value="ECO:0007669"/>
    <property type="project" value="InterPro"/>
</dbReference>
<dbReference type="SUPFAM" id="SSF100950">
    <property type="entry name" value="NagB/RpiA/CoA transferase-like"/>
    <property type="match status" value="1"/>
</dbReference>
<dbReference type="PANTHER" id="PTHR23407">
    <property type="entry name" value="ATPASE INHIBITOR/5-FORMYLTETRAHYDROFOLATE CYCLO-LIGASE"/>
    <property type="match status" value="1"/>
</dbReference>
<evidence type="ECO:0000256" key="7">
    <source>
        <dbReference type="ARBA" id="ARBA00023303"/>
    </source>
</evidence>
<dbReference type="Proteomes" id="UP000383932">
    <property type="component" value="Unassembled WGS sequence"/>
</dbReference>
<feature type="region of interest" description="Disordered" evidence="10">
    <location>
        <begin position="437"/>
        <end position="483"/>
    </location>
</feature>
<feature type="region of interest" description="Disordered" evidence="10">
    <location>
        <begin position="1"/>
        <end position="59"/>
    </location>
</feature>
<dbReference type="InterPro" id="IPR037673">
    <property type="entry name" value="MSC/AndL"/>
</dbReference>
<feature type="domain" description="SAF" evidence="12">
    <location>
        <begin position="929"/>
        <end position="990"/>
    </location>
</feature>
<accession>A0A5N5QA12</accession>
<organism evidence="13 14">
    <name type="scientific">Ceratobasidium theobromae</name>
    <dbReference type="NCBI Taxonomy" id="1582974"/>
    <lineage>
        <taxon>Eukaryota</taxon>
        <taxon>Fungi</taxon>
        <taxon>Dikarya</taxon>
        <taxon>Basidiomycota</taxon>
        <taxon>Agaricomycotina</taxon>
        <taxon>Agaricomycetes</taxon>
        <taxon>Cantharellales</taxon>
        <taxon>Ceratobasidiaceae</taxon>
        <taxon>Ceratobasidium</taxon>
    </lineage>
</organism>
<evidence type="ECO:0000259" key="12">
    <source>
        <dbReference type="SMART" id="SM00858"/>
    </source>
</evidence>
<feature type="region of interest" description="Disordered" evidence="10">
    <location>
        <begin position="1127"/>
        <end position="1154"/>
    </location>
</feature>
<evidence type="ECO:0000256" key="10">
    <source>
        <dbReference type="SAM" id="MobiDB-lite"/>
    </source>
</evidence>
<reference evidence="13 14" key="1">
    <citation type="journal article" date="2019" name="Fungal Biol. Biotechnol.">
        <title>Draft genome sequence of fastidious pathogen Ceratobasidium theobromae, which causes vascular-streak dieback in Theobroma cacao.</title>
        <authorList>
            <person name="Ali S.S."/>
            <person name="Asman A."/>
            <person name="Shao J."/>
            <person name="Firmansyah A.P."/>
            <person name="Susilo A.W."/>
            <person name="Rosmana A."/>
            <person name="McMahon P."/>
            <person name="Junaid M."/>
            <person name="Guest D."/>
            <person name="Kheng T.Y."/>
            <person name="Meinhardt L.W."/>
            <person name="Bailey B.A."/>
        </authorList>
    </citation>
    <scope>NUCLEOTIDE SEQUENCE [LARGE SCALE GENOMIC DNA]</scope>
    <source>
        <strain evidence="13 14">CT2</strain>
    </source>
</reference>
<dbReference type="GO" id="GO:0009396">
    <property type="term" value="P:folic acid-containing compound biosynthetic process"/>
    <property type="evidence" value="ECO:0007669"/>
    <property type="project" value="TreeGrafter"/>
</dbReference>
<dbReference type="CDD" id="cd11614">
    <property type="entry name" value="SAF_CpaB_FlgA_like"/>
    <property type="match status" value="1"/>
</dbReference>
<dbReference type="InterPro" id="IPR036019">
    <property type="entry name" value="MscL_channel"/>
</dbReference>
<comment type="caution">
    <text evidence="13">The sequence shown here is derived from an EMBL/GenBank/DDBJ whole genome shotgun (WGS) entry which is preliminary data.</text>
</comment>
<dbReference type="NCBIfam" id="TIGR02727">
    <property type="entry name" value="MTHFS_bact"/>
    <property type="match status" value="1"/>
</dbReference>
<dbReference type="GO" id="GO:0008381">
    <property type="term" value="F:mechanosensitive monoatomic ion channel activity"/>
    <property type="evidence" value="ECO:0007669"/>
    <property type="project" value="InterPro"/>
</dbReference>
<dbReference type="Pfam" id="PF08666">
    <property type="entry name" value="SAF"/>
    <property type="match status" value="1"/>
</dbReference>
<keyword evidence="3" id="KW-1003">Cell membrane</keyword>
<feature type="compositionally biased region" description="Low complexity" evidence="10">
    <location>
        <begin position="36"/>
        <end position="53"/>
    </location>
</feature>
<dbReference type="EC" id="6.3.3.2" evidence="9"/>
<dbReference type="NCBIfam" id="TIGR00220">
    <property type="entry name" value="mscL"/>
    <property type="match status" value="1"/>
</dbReference>
<feature type="compositionally biased region" description="Low complexity" evidence="10">
    <location>
        <begin position="144"/>
        <end position="162"/>
    </location>
</feature>
<dbReference type="SMART" id="SM00858">
    <property type="entry name" value="SAF"/>
    <property type="match status" value="1"/>
</dbReference>
<keyword evidence="6" id="KW-0406">Ion transport</keyword>
<feature type="compositionally biased region" description="Polar residues" evidence="10">
    <location>
        <begin position="1"/>
        <end position="12"/>
    </location>
</feature>
<evidence type="ECO:0000256" key="4">
    <source>
        <dbReference type="ARBA" id="ARBA00022741"/>
    </source>
</evidence>
<sequence>MSAHTSIPTAQTLGGGASFNGDQGGVSGVSHADIRTSGVSGTPATTGVTPAPSRAGGSRPLLVFLQPCDEPGRPIHELLGEQDEGDVVRPGSCDVHEAAALPLLAQPETSADGEGPGVLRTDVDLHPVQPDRGGRSRAPEGTVASHGASRPSSSPLSLPHAASSERRRGRSVTDWAPVASPRSAIASSCRVTGHSGRPSTPSALRPVSTSSQADTGSGVQEEAVEGVADDDLAGVLRDHRDRVGTRQPEQVRAARLRGRLSRVAAGRRAREVDRDELPHAGGRGPARRDRRREARAVQAAPAGDLAQDGSDEGLEGDLGAHGVPGQAEDRCALDAPETQLPARGHRHGVEAHGAERGEDGLDRVPLTVRQAAGRDEDVGADELVLDRLLERAQLVGHGGDTEGLATGVGDGAGQRVPVGVEDVAGLGRAPGLNELVADRDDDDARGGMDLDPVAAQGRQEGDVPRGQPRAGGQDGRPSGDVLGPVAHVDARLHRRREGDARVAPVRGCPRDNGVGARGQRGAGVDEDGGAPDEAGRADVACTQRVDDGEVDRGLRRGGGDLLGGDRVAVQRGEVDRGQVEAGHDVLGEDAADGVEQDDAERCGRLGDLEARGQLLGDGSHGLPGPPPRTGERGVDHRTGAASTWEDVPMTSDARHLPDTGWLEVDDAKDRLRQVLRQHRRGHHRHPENGHDAVCEAFTEHALEAVDGCDAVAAYVSVGFEPCTRLLLDRLEQRGVSVLLPVLGPHLSRSWGRFRGTADLGDRAPGRPPEPSGEVLSAEAVGEVDALIVPALAVDRSGRRLGQGGGWYDRMLPLRAEGVPTFAMVHPDELVAGPLPTEEHDEHVDAVITSDEWFLIEGSAFATGQREEDPRPQEPATETRGMPRRQPGRRPVRPSLLLWRWRHLVIAACVAGASLLVLSLLHPPATEEGREVLVLARDVPAGQALEETDLESRSLPEAAVPGSDLADGTVVGTRAAVALREGTVLTRSMTSGADAVGLDAREQLVQVPVEVGAGLAQPGARVDVVGEVGVVTAGAATASQERTPAEAEAAEEGGPTEGATGLDGAGAADAGAPVLSTQDDHVLTTGARVIRVEPVEETSQLRAGSKVTLVTLAVARDDASLVVAAATHDPTAPGATGRSSSHRREGHPRAPSAIPERQHMLKGFKDFISQGNALDLAVAVIIGAAFKPIVDAITNVIMAIIGGLIGKPSFDNVLEFTVNGAKVQPGTIITALVNFLLIAAAVYFCIVMPINKLKEARAKTEVEEEAVEVSDTELLVQIRDLLAGGRANVTAATTTGGGIETPRA</sequence>
<evidence type="ECO:0000256" key="2">
    <source>
        <dbReference type="ARBA" id="ARBA00022448"/>
    </source>
</evidence>
<feature type="compositionally biased region" description="Basic and acidic residues" evidence="10">
    <location>
        <begin position="268"/>
        <end position="278"/>
    </location>
</feature>
<dbReference type="InterPro" id="IPR001185">
    <property type="entry name" value="MS_channel"/>
</dbReference>
<dbReference type="GO" id="GO:0005524">
    <property type="term" value="F:ATP binding"/>
    <property type="evidence" value="ECO:0007669"/>
    <property type="project" value="UniProtKB-KW"/>
</dbReference>
<dbReference type="GO" id="GO:0035999">
    <property type="term" value="P:tetrahydrofolate interconversion"/>
    <property type="evidence" value="ECO:0007669"/>
    <property type="project" value="TreeGrafter"/>
</dbReference>
<keyword evidence="13" id="KW-0436">Ligase</keyword>
<dbReference type="Pfam" id="PF01812">
    <property type="entry name" value="5-FTHF_cyc-lig"/>
    <property type="match status" value="1"/>
</dbReference>
<keyword evidence="11" id="KW-0812">Transmembrane</keyword>
<dbReference type="InterPro" id="IPR037171">
    <property type="entry name" value="NagB/RpiA_transferase-like"/>
</dbReference>
<evidence type="ECO:0000313" key="13">
    <source>
        <dbReference type="EMBL" id="KAB5588343.1"/>
    </source>
</evidence>
<dbReference type="Gene3D" id="3.90.1210.10">
    <property type="entry name" value="Antifreeze-like/N-acetylneuraminic acid synthase C-terminal domain"/>
    <property type="match status" value="1"/>
</dbReference>
<keyword evidence="5" id="KW-0067">ATP-binding</keyword>
<keyword evidence="11" id="KW-0472">Membrane</keyword>
<evidence type="ECO:0000256" key="8">
    <source>
        <dbReference type="ARBA" id="ARBA00036539"/>
    </source>
</evidence>
<feature type="compositionally biased region" description="Acidic residues" evidence="10">
    <location>
        <begin position="222"/>
        <end position="232"/>
    </location>
</feature>
<keyword evidence="11" id="KW-1133">Transmembrane helix</keyword>
<dbReference type="InterPro" id="IPR024185">
    <property type="entry name" value="FTHF_cligase-like_sf"/>
</dbReference>
<keyword evidence="14" id="KW-1185">Reference proteome</keyword>
<dbReference type="EMBL" id="SSOP01000482">
    <property type="protein sequence ID" value="KAB5588343.1"/>
    <property type="molecule type" value="Genomic_DNA"/>
</dbReference>
<dbReference type="OrthoDB" id="2015992at2759"/>
<feature type="compositionally biased region" description="Low complexity" evidence="10">
    <location>
        <begin position="1056"/>
        <end position="1071"/>
    </location>
</feature>
<dbReference type="Pfam" id="PF01741">
    <property type="entry name" value="MscL"/>
    <property type="match status" value="1"/>
</dbReference>
<evidence type="ECO:0000256" key="3">
    <source>
        <dbReference type="ARBA" id="ARBA00022475"/>
    </source>
</evidence>
<dbReference type="PANTHER" id="PTHR23407:SF1">
    <property type="entry name" value="5-FORMYLTETRAHYDROFOLATE CYCLO-LIGASE"/>
    <property type="match status" value="1"/>
</dbReference>